<dbReference type="PANTHER" id="PTHR42793:SF1">
    <property type="entry name" value="PEPTIDYL-LYSINE N-ACETYLTRANSFERASE PATZ"/>
    <property type="match status" value="1"/>
</dbReference>
<dbReference type="Gene3D" id="3.40.50.720">
    <property type="entry name" value="NAD(P)-binding Rossmann-like Domain"/>
    <property type="match status" value="1"/>
</dbReference>
<dbReference type="InterPro" id="IPR013815">
    <property type="entry name" value="ATP_grasp_subdomain_1"/>
</dbReference>
<dbReference type="SMART" id="SM00881">
    <property type="entry name" value="CoA_binding"/>
    <property type="match status" value="1"/>
</dbReference>
<evidence type="ECO:0000313" key="3">
    <source>
        <dbReference type="EMBL" id="SEB35354.1"/>
    </source>
</evidence>
<dbReference type="SUPFAM" id="SSF56059">
    <property type="entry name" value="Glutathione synthetase ATP-binding domain-like"/>
    <property type="match status" value="1"/>
</dbReference>
<dbReference type="PANTHER" id="PTHR42793">
    <property type="entry name" value="COA BINDING DOMAIN CONTAINING PROTEIN"/>
    <property type="match status" value="1"/>
</dbReference>
<reference evidence="4" key="1">
    <citation type="submission" date="2016-10" db="EMBL/GenBank/DDBJ databases">
        <authorList>
            <person name="Varghese N."/>
        </authorList>
    </citation>
    <scope>NUCLEOTIDE SEQUENCE [LARGE SCALE GENOMIC DNA]</scope>
    <source>
        <strain evidence="4">DSM 44719</strain>
    </source>
</reference>
<dbReference type="SUPFAM" id="SSF52210">
    <property type="entry name" value="Succinyl-CoA synthetase domains"/>
    <property type="match status" value="2"/>
</dbReference>
<organism evidence="3 4">
    <name type="scientific">Rhodococcus jostii</name>
    <dbReference type="NCBI Taxonomy" id="132919"/>
    <lineage>
        <taxon>Bacteria</taxon>
        <taxon>Bacillati</taxon>
        <taxon>Actinomycetota</taxon>
        <taxon>Actinomycetes</taxon>
        <taxon>Mycobacteriales</taxon>
        <taxon>Nocardiaceae</taxon>
        <taxon>Rhodococcus</taxon>
    </lineage>
</organism>
<dbReference type="Pfam" id="PF13380">
    <property type="entry name" value="CoA_binding_2"/>
    <property type="match status" value="1"/>
</dbReference>
<dbReference type="InterPro" id="IPR032875">
    <property type="entry name" value="Succ_CoA_lig_flav_dom"/>
</dbReference>
<dbReference type="Pfam" id="PF13549">
    <property type="entry name" value="ATP-grasp_5"/>
    <property type="match status" value="1"/>
</dbReference>
<dbReference type="InterPro" id="IPR036291">
    <property type="entry name" value="NAD(P)-bd_dom_sf"/>
</dbReference>
<protein>
    <submittedName>
        <fullName evidence="3">Acyl-CoA synthetase (NDP forming)</fullName>
    </submittedName>
</protein>
<dbReference type="GO" id="GO:0005524">
    <property type="term" value="F:ATP binding"/>
    <property type="evidence" value="ECO:0007669"/>
    <property type="project" value="InterPro"/>
</dbReference>
<dbReference type="Proteomes" id="UP000183407">
    <property type="component" value="Unassembled WGS sequence"/>
</dbReference>
<dbReference type="Gene3D" id="3.30.1490.20">
    <property type="entry name" value="ATP-grasp fold, A domain"/>
    <property type="match status" value="1"/>
</dbReference>
<dbReference type="RefSeq" id="WP_073366228.1">
    <property type="nucleotide sequence ID" value="NZ_FNTL01000002.1"/>
</dbReference>
<dbReference type="Pfam" id="PF13607">
    <property type="entry name" value="Succ_CoA_lig"/>
    <property type="match status" value="1"/>
</dbReference>
<feature type="domain" description="CoA-binding" evidence="2">
    <location>
        <begin position="11"/>
        <end position="108"/>
    </location>
</feature>
<name>A0A1H4IMM7_RHOJO</name>
<evidence type="ECO:0000259" key="2">
    <source>
        <dbReference type="SMART" id="SM00881"/>
    </source>
</evidence>
<feature type="region of interest" description="Disordered" evidence="1">
    <location>
        <begin position="470"/>
        <end position="491"/>
    </location>
</feature>
<dbReference type="Gene3D" id="3.40.50.261">
    <property type="entry name" value="Succinyl-CoA synthetase domains"/>
    <property type="match status" value="2"/>
</dbReference>
<dbReference type="SUPFAM" id="SSF51735">
    <property type="entry name" value="NAD(P)-binding Rossmann-fold domains"/>
    <property type="match status" value="1"/>
</dbReference>
<dbReference type="AlphaFoldDB" id="A0A1H4IMM7"/>
<dbReference type="InterPro" id="IPR003781">
    <property type="entry name" value="CoA-bd"/>
</dbReference>
<evidence type="ECO:0000256" key="1">
    <source>
        <dbReference type="SAM" id="MobiDB-lite"/>
    </source>
</evidence>
<dbReference type="OrthoDB" id="190266at2"/>
<proteinExistence type="predicted"/>
<dbReference type="EMBL" id="FNTL01000002">
    <property type="protein sequence ID" value="SEB35354.1"/>
    <property type="molecule type" value="Genomic_DNA"/>
</dbReference>
<gene>
    <name evidence="3" type="ORF">SAMN04490220_0270</name>
</gene>
<dbReference type="InterPro" id="IPR016102">
    <property type="entry name" value="Succinyl-CoA_synth-like"/>
</dbReference>
<sequence>MAVDFADISRLVRPTRVAVIGASDRVGSLGHSTYNNVRNNSAIPNGAVPVNPRYESVQGDRCYSRISEVGGNPIDVAIVLVAADLVLDAVRDCAKGGVRHVMILSSGFAETNDEGRRLQAEIVETARAAGVRVYGPNSPGLANIADRALLSMSPVAGEDTTSGPVGLVTQGGGLGRAVMQWMDRGLGIGLWSSPGNEADLDISDFVNHMVDDPRIKVIGAVVEGFSNGAKFVEAAVRAERAGKPIVILKIGRSEYGQQSAASHTASIAGNDQVATAVFAQHGVVRVDDIDELGETLMLFSRALDAPDVDATRTCVYSFSGGTASLAADLVGAAGLELAKFGETTTAKLTDRAPEFGFSSNPVDLTTKVFTDSNLNREVLSLICADDQVGSILFAMPADYAENTVQVTRDAIDITRESGKLLLPVWMSPRRGGGYNLLEEAGLAPFGSVRSLVAALSRFAEWRDRVGAKPVAADQSSVSDKEAPNHARSTSDQALPYDQAVALLSSDCLRFPTEIFSVDPEAAGQAAEEIGGAVALKLSAPGLIHKTEVGGVRLGLTGGIDTTKAAAEMMSTSRLAPYGVVPDGVFVQEMIGEGLDVLLSAHRDEVFGPVLTLGAGGIATEIERDVLHLSIPFSDDEFNRALKPLRLWHRLTGFRGSVPYDLRALRATAQRVAERYLSVADSVSEIEINPLRLIVDESGTDCVALDAVVLKA</sequence>
<accession>A0A1H4IMM7</accession>
<dbReference type="Gene3D" id="3.30.470.20">
    <property type="entry name" value="ATP-grasp fold, B domain"/>
    <property type="match status" value="1"/>
</dbReference>
<evidence type="ECO:0000313" key="4">
    <source>
        <dbReference type="Proteomes" id="UP000183407"/>
    </source>
</evidence>